<dbReference type="PANTHER" id="PTHR31973:SF187">
    <property type="entry name" value="MUTATOR TRANSPOSASE MUDRA PROTEIN"/>
    <property type="match status" value="1"/>
</dbReference>
<gene>
    <name evidence="1" type="ORF">Ahy_B04g073286</name>
</gene>
<protein>
    <submittedName>
        <fullName evidence="1">Uncharacterized protein</fullName>
    </submittedName>
</protein>
<organism evidence="1 2">
    <name type="scientific">Arachis hypogaea</name>
    <name type="common">Peanut</name>
    <dbReference type="NCBI Taxonomy" id="3818"/>
    <lineage>
        <taxon>Eukaryota</taxon>
        <taxon>Viridiplantae</taxon>
        <taxon>Streptophyta</taxon>
        <taxon>Embryophyta</taxon>
        <taxon>Tracheophyta</taxon>
        <taxon>Spermatophyta</taxon>
        <taxon>Magnoliopsida</taxon>
        <taxon>eudicotyledons</taxon>
        <taxon>Gunneridae</taxon>
        <taxon>Pentapetalae</taxon>
        <taxon>rosids</taxon>
        <taxon>fabids</taxon>
        <taxon>Fabales</taxon>
        <taxon>Fabaceae</taxon>
        <taxon>Papilionoideae</taxon>
        <taxon>50 kb inversion clade</taxon>
        <taxon>dalbergioids sensu lato</taxon>
        <taxon>Dalbergieae</taxon>
        <taxon>Pterocarpus clade</taxon>
        <taxon>Arachis</taxon>
    </lineage>
</organism>
<evidence type="ECO:0000313" key="2">
    <source>
        <dbReference type="Proteomes" id="UP000289738"/>
    </source>
</evidence>
<dbReference type="Proteomes" id="UP000289738">
    <property type="component" value="Chromosome B04"/>
</dbReference>
<dbReference type="EMBL" id="SDMP01000014">
    <property type="protein sequence ID" value="RYR16286.1"/>
    <property type="molecule type" value="Genomic_DNA"/>
</dbReference>
<dbReference type="PANTHER" id="PTHR31973">
    <property type="entry name" value="POLYPROTEIN, PUTATIVE-RELATED"/>
    <property type="match status" value="1"/>
</dbReference>
<sequence>MLEGLLLQVQQVCLDVGREFESIALFKKAVRKYNIAIGRSIFFPRVDPKTHPLSYQVKTFIDQHNCAKDNKCKSADEKWVVDELEKKMRTHPALTVIEAEQFFIEEYDINVNKRNIYRCIVKARERIEGSKKAQYSLLRDYRDEILRQRRCLIQTTFQREYIYLDACKIGFLGGCRLFICMDGTFLKGYYGEQLLMKWNGLDFKEALFSRAKAMTSQEFDAVMDRVKRMNLLACEYLKRIKPCQWSRSYFSE</sequence>
<reference evidence="1 2" key="1">
    <citation type="submission" date="2019-01" db="EMBL/GenBank/DDBJ databases">
        <title>Sequencing of cultivated peanut Arachis hypogaea provides insights into genome evolution and oil improvement.</title>
        <authorList>
            <person name="Chen X."/>
        </authorList>
    </citation>
    <scope>NUCLEOTIDE SEQUENCE [LARGE SCALE GENOMIC DNA]</scope>
    <source>
        <strain evidence="2">cv. Fuhuasheng</strain>
        <tissue evidence="1">Leaves</tissue>
    </source>
</reference>
<keyword evidence="2" id="KW-1185">Reference proteome</keyword>
<proteinExistence type="predicted"/>
<comment type="caution">
    <text evidence="1">The sequence shown here is derived from an EMBL/GenBank/DDBJ whole genome shotgun (WGS) entry which is preliminary data.</text>
</comment>
<name>A0A444ZQ19_ARAHY</name>
<evidence type="ECO:0000313" key="1">
    <source>
        <dbReference type="EMBL" id="RYR16286.1"/>
    </source>
</evidence>
<accession>A0A444ZQ19</accession>
<dbReference type="AlphaFoldDB" id="A0A444ZQ19"/>